<evidence type="ECO:0000313" key="1">
    <source>
        <dbReference type="EMBL" id="KKK76047.1"/>
    </source>
</evidence>
<gene>
    <name evidence="1" type="ORF">LCGC14_2867630</name>
</gene>
<accession>A0A0F8Y3P6</accession>
<organism evidence="1">
    <name type="scientific">marine sediment metagenome</name>
    <dbReference type="NCBI Taxonomy" id="412755"/>
    <lineage>
        <taxon>unclassified sequences</taxon>
        <taxon>metagenomes</taxon>
        <taxon>ecological metagenomes</taxon>
    </lineage>
</organism>
<reference evidence="1" key="1">
    <citation type="journal article" date="2015" name="Nature">
        <title>Complex archaea that bridge the gap between prokaryotes and eukaryotes.</title>
        <authorList>
            <person name="Spang A."/>
            <person name="Saw J.H."/>
            <person name="Jorgensen S.L."/>
            <person name="Zaremba-Niedzwiedzka K."/>
            <person name="Martijn J."/>
            <person name="Lind A.E."/>
            <person name="van Eijk R."/>
            <person name="Schleper C."/>
            <person name="Guy L."/>
            <person name="Ettema T.J."/>
        </authorList>
    </citation>
    <scope>NUCLEOTIDE SEQUENCE</scope>
</reference>
<proteinExistence type="predicted"/>
<name>A0A0F8Y3P6_9ZZZZ</name>
<sequence>MVLTICAKLGIQNTRLTIIRFGGIQHFRFSGINFHGPQALARFEKKSFFVLSVIYFM</sequence>
<comment type="caution">
    <text evidence="1">The sequence shown here is derived from an EMBL/GenBank/DDBJ whole genome shotgun (WGS) entry which is preliminary data.</text>
</comment>
<protein>
    <submittedName>
        <fullName evidence="1">Uncharacterized protein</fullName>
    </submittedName>
</protein>
<dbReference type="AlphaFoldDB" id="A0A0F8Y3P6"/>
<dbReference type="EMBL" id="LAZR01055583">
    <property type="protein sequence ID" value="KKK76047.1"/>
    <property type="molecule type" value="Genomic_DNA"/>
</dbReference>